<keyword evidence="3" id="KW-1185">Reference proteome</keyword>
<comment type="caution">
    <text evidence="2">The sequence shown here is derived from an EMBL/GenBank/DDBJ whole genome shotgun (WGS) entry which is preliminary data.</text>
</comment>
<organism evidence="2 3">
    <name type="scientific">Flavivirga rizhaonensis</name>
    <dbReference type="NCBI Taxonomy" id="2559571"/>
    <lineage>
        <taxon>Bacteria</taxon>
        <taxon>Pseudomonadati</taxon>
        <taxon>Bacteroidota</taxon>
        <taxon>Flavobacteriia</taxon>
        <taxon>Flavobacteriales</taxon>
        <taxon>Flavobacteriaceae</taxon>
        <taxon>Flavivirga</taxon>
    </lineage>
</organism>
<dbReference type="InterPro" id="IPR008969">
    <property type="entry name" value="CarboxyPept-like_regulatory"/>
</dbReference>
<dbReference type="SUPFAM" id="SSF49464">
    <property type="entry name" value="Carboxypeptidase regulatory domain-like"/>
    <property type="match status" value="1"/>
</dbReference>
<dbReference type="Proteomes" id="UP000307602">
    <property type="component" value="Unassembled WGS sequence"/>
</dbReference>
<dbReference type="SUPFAM" id="SSF56935">
    <property type="entry name" value="Porins"/>
    <property type="match status" value="1"/>
</dbReference>
<accession>A0A4S1E2D4</accession>
<evidence type="ECO:0000313" key="3">
    <source>
        <dbReference type="Proteomes" id="UP000307602"/>
    </source>
</evidence>
<dbReference type="Pfam" id="PF14905">
    <property type="entry name" value="OMP_b-brl_3"/>
    <property type="match status" value="1"/>
</dbReference>
<gene>
    <name evidence="2" type="ORF">EM932_01345</name>
</gene>
<keyword evidence="2" id="KW-0675">Receptor</keyword>
<feature type="domain" description="Outer membrane protein beta-barrel" evidence="1">
    <location>
        <begin position="430"/>
        <end position="897"/>
    </location>
</feature>
<reference evidence="2 3" key="1">
    <citation type="submission" date="2019-04" db="EMBL/GenBank/DDBJ databases">
        <authorList>
            <person name="Liu A."/>
        </authorList>
    </citation>
    <scope>NUCLEOTIDE SEQUENCE [LARGE SCALE GENOMIC DNA]</scope>
    <source>
        <strain evidence="2 3">RZ03</strain>
    </source>
</reference>
<evidence type="ECO:0000259" key="1">
    <source>
        <dbReference type="Pfam" id="PF14905"/>
    </source>
</evidence>
<proteinExistence type="predicted"/>
<dbReference type="OrthoDB" id="1682379at2"/>
<dbReference type="RefSeq" id="WP_135874690.1">
    <property type="nucleotide sequence ID" value="NZ_SRSO01000001.1"/>
</dbReference>
<dbReference type="InterPro" id="IPR041700">
    <property type="entry name" value="OMP_b-brl_3"/>
</dbReference>
<protein>
    <submittedName>
        <fullName evidence="2">TonB-dependent receptor</fullName>
    </submittedName>
</protein>
<evidence type="ECO:0000313" key="2">
    <source>
        <dbReference type="EMBL" id="TGV04796.1"/>
    </source>
</evidence>
<sequence>MNKIYFSLICLCSLLSFSQSKKFQISGTLISEDEKTPLEAATIHVERIKDSTLITYSISDKNGKFKLEDKTYSASVNLFISYVGYETFKKKIDLNNPNINLGEIVLKTDTNALDEVLITVAPITIKKDTLEFNVSSFKTKKDANVEDLLKKLPGVEVDTEGKITVNGKEVNKVLVNGKTFFGDDPTITTRNLKKEIIKKVQITDTKTKTQAFTGEEGSQLNKTINFTIKDDDNKGVFGSVAVGAGTDNRYEFSGMLNSFNKERQISVLGGGNNINSPGFSFGGLQNFSNIQIGGSRGIVTSKNAGVNFSNSIGKYMDVSGDYFYSESNTDNKTITERENILPDSRFFSNSESISLNDNNNHDVNLDFEIKIDSTLFINVAPSFSSSETLSNSSTDEKSLDEQNILTNTSNALTLNNATNKSFNNRFGITKRFGSQGAFLKFNMSNAISSNKSDRTLNSETYFYEVDQINMENTIRDSIIRNQKGDGNLKTDNLGLGLTYRFPIKGKELFLDVSYNYNRNTQKNKRNTFDFDEDQQDYNNFINEDLSSDFKYVNTTSTPGIALTYKKEKFITTLRSSYILRTLENTDKLRTQLSDKQDFEALELGANLNYRFSETSSARLQYNLNNNSPQLSQLQTFEDVTNPLNITVGNPELEPANNHSFNLSIHDFNFQKKSGLFVYFDARFINNQIVSKTSIDEDLIRRTSYANINGNYNLSNYIGLNKSIKIDSTKAFKYGLNLRTSLNKTINFNNDVKYASSNFSLNPRIQTTFSWNNVLEFTPNYGLAYNKTSFDIDTFQNQEFLTHSVGLRTSTLTLKRIDWRNDISYNYNPNVASGFQKSSWFWNSTVSYSMFEERATLTLKVYDLLNQNTNARRIASVDYIQDSQSNILKRYFMLNFSWELNKMGGKRGSMGRRRVIRHFTG</sequence>
<dbReference type="EMBL" id="SRSO01000001">
    <property type="protein sequence ID" value="TGV04796.1"/>
    <property type="molecule type" value="Genomic_DNA"/>
</dbReference>
<dbReference type="Pfam" id="PF13715">
    <property type="entry name" value="CarbopepD_reg_2"/>
    <property type="match status" value="1"/>
</dbReference>
<dbReference type="AlphaFoldDB" id="A0A4S1E2D4"/>
<name>A0A4S1E2D4_9FLAO</name>